<evidence type="ECO:0000256" key="4">
    <source>
        <dbReference type="ARBA" id="ARBA00022741"/>
    </source>
</evidence>
<comment type="caution">
    <text evidence="10">The sequence shown here is derived from an EMBL/GenBank/DDBJ whole genome shotgun (WGS) entry which is preliminary data.</text>
</comment>
<evidence type="ECO:0000256" key="6">
    <source>
        <dbReference type="ARBA" id="ARBA00022840"/>
    </source>
</evidence>
<dbReference type="InterPro" id="IPR001206">
    <property type="entry name" value="Diacylglycerol_kinase_cat_dom"/>
</dbReference>
<gene>
    <name evidence="10" type="ORF">CBF31_06335</name>
</gene>
<evidence type="ECO:0000313" key="11">
    <source>
        <dbReference type="Proteomes" id="UP000287101"/>
    </source>
</evidence>
<evidence type="ECO:0000256" key="1">
    <source>
        <dbReference type="ARBA" id="ARBA00001946"/>
    </source>
</evidence>
<feature type="domain" description="DAGKc" evidence="9">
    <location>
        <begin position="1"/>
        <end position="147"/>
    </location>
</feature>
<evidence type="ECO:0000256" key="8">
    <source>
        <dbReference type="ARBA" id="ARBA00023264"/>
    </source>
</evidence>
<comment type="similarity">
    <text evidence="2">Belongs to the diacylglycerol/lipid kinase family.</text>
</comment>
<dbReference type="NCBIfam" id="TIGR00147">
    <property type="entry name" value="YegS/Rv2252/BmrU family lipid kinase"/>
    <property type="match status" value="1"/>
</dbReference>
<dbReference type="Pfam" id="PF00781">
    <property type="entry name" value="DAGK_cat"/>
    <property type="match status" value="1"/>
</dbReference>
<dbReference type="AlphaFoldDB" id="A0A430A880"/>
<evidence type="ECO:0000256" key="3">
    <source>
        <dbReference type="ARBA" id="ARBA00022679"/>
    </source>
</evidence>
<dbReference type="InterPro" id="IPR016064">
    <property type="entry name" value="NAD/diacylglycerol_kinase_sf"/>
</dbReference>
<organism evidence="10 11">
    <name type="scientific">Vagococcus fessus</name>
    <dbReference type="NCBI Taxonomy" id="120370"/>
    <lineage>
        <taxon>Bacteria</taxon>
        <taxon>Bacillati</taxon>
        <taxon>Bacillota</taxon>
        <taxon>Bacilli</taxon>
        <taxon>Lactobacillales</taxon>
        <taxon>Enterococcaceae</taxon>
        <taxon>Vagococcus</taxon>
    </lineage>
</organism>
<keyword evidence="4" id="KW-0547">Nucleotide-binding</keyword>
<dbReference type="OrthoDB" id="9786026at2"/>
<dbReference type="EMBL" id="NGJY01000002">
    <property type="protein sequence ID" value="RSU03330.1"/>
    <property type="molecule type" value="Genomic_DNA"/>
</dbReference>
<dbReference type="SMART" id="SM00046">
    <property type="entry name" value="DAGKc"/>
    <property type="match status" value="1"/>
</dbReference>
<keyword evidence="7" id="KW-0444">Lipid biosynthesis</keyword>
<keyword evidence="3" id="KW-0808">Transferase</keyword>
<proteinExistence type="inferred from homology"/>
<evidence type="ECO:0000256" key="5">
    <source>
        <dbReference type="ARBA" id="ARBA00022777"/>
    </source>
</evidence>
<dbReference type="PANTHER" id="PTHR12358:SF54">
    <property type="entry name" value="SPHINGOSINE KINASE RELATED PROTEIN"/>
    <property type="match status" value="1"/>
</dbReference>
<accession>A0A430A880</accession>
<dbReference type="Gene3D" id="3.40.50.10330">
    <property type="entry name" value="Probable inorganic polyphosphate/atp-NAD kinase, domain 1"/>
    <property type="match status" value="1"/>
</dbReference>
<evidence type="ECO:0000256" key="7">
    <source>
        <dbReference type="ARBA" id="ARBA00023209"/>
    </source>
</evidence>
<keyword evidence="6" id="KW-0067">ATP-binding</keyword>
<dbReference type="InterPro" id="IPR050187">
    <property type="entry name" value="Lipid_Phosphate_FormReg"/>
</dbReference>
<protein>
    <recommendedName>
        <fullName evidence="9">DAGKc domain-containing protein</fullName>
    </recommendedName>
</protein>
<dbReference type="Gene3D" id="2.60.200.40">
    <property type="match status" value="1"/>
</dbReference>
<evidence type="ECO:0000256" key="2">
    <source>
        <dbReference type="ARBA" id="ARBA00005983"/>
    </source>
</evidence>
<keyword evidence="7" id="KW-0594">Phospholipid biosynthesis</keyword>
<dbReference type="InterPro" id="IPR017438">
    <property type="entry name" value="ATP-NAD_kinase_N"/>
</dbReference>
<dbReference type="Proteomes" id="UP000287101">
    <property type="component" value="Unassembled WGS sequence"/>
</dbReference>
<dbReference type="PANTHER" id="PTHR12358">
    <property type="entry name" value="SPHINGOSINE KINASE"/>
    <property type="match status" value="1"/>
</dbReference>
<dbReference type="InterPro" id="IPR045540">
    <property type="entry name" value="YegS/DAGK_C"/>
</dbReference>
<keyword evidence="7" id="KW-0443">Lipid metabolism</keyword>
<comment type="cofactor">
    <cofactor evidence="1">
        <name>Mg(2+)</name>
        <dbReference type="ChEBI" id="CHEBI:18420"/>
    </cofactor>
</comment>
<dbReference type="RefSeq" id="WP_126831540.1">
    <property type="nucleotide sequence ID" value="NZ_CBCRYB010000001.1"/>
</dbReference>
<sequence length="321" mass="35826">MTDLYLHLLINEKAGSGSGKKAAEQIKNYLTTHNISYDTYTSNYHGHAIEIAKKLLSTTLRSWSSSLTEESKTYPLLVVLGGDGTLHEVINALAAHSNIPIGYIPCGSGNDFARGVNLERKPIEALEHLLRIKEPDFYNTLCYKDNNTGDINYCSNNIGIGVDANIVATANHSTAKKQLNKLKLGSLSYLTAATSVVFKQKGFPLTLITDDETTEFKNTFLCTTTNHPYFGGGVALAPLADPKKEDMTIMIVERIAFPKLARLITQLLRRKHLSSKYLHQYHTTEARLISKTLQYGQVDGEEMGYQPFDITFTTQKRLFWL</sequence>
<dbReference type="GO" id="GO:0008654">
    <property type="term" value="P:phospholipid biosynthetic process"/>
    <property type="evidence" value="ECO:0007669"/>
    <property type="project" value="UniProtKB-KW"/>
</dbReference>
<evidence type="ECO:0000259" key="9">
    <source>
        <dbReference type="PROSITE" id="PS50146"/>
    </source>
</evidence>
<keyword evidence="5" id="KW-0418">Kinase</keyword>
<keyword evidence="8" id="KW-1208">Phospholipid metabolism</keyword>
<dbReference type="InterPro" id="IPR005218">
    <property type="entry name" value="Diacylglycerol/lipid_kinase"/>
</dbReference>
<dbReference type="GO" id="GO:0016301">
    <property type="term" value="F:kinase activity"/>
    <property type="evidence" value="ECO:0007669"/>
    <property type="project" value="UniProtKB-KW"/>
</dbReference>
<reference evidence="10 11" key="1">
    <citation type="submission" date="2017-05" db="EMBL/GenBank/DDBJ databases">
        <title>Vagococcus spp. assemblies.</title>
        <authorList>
            <person name="Gulvik C.A."/>
        </authorList>
    </citation>
    <scope>NUCLEOTIDE SEQUENCE [LARGE SCALE GENOMIC DNA]</scope>
    <source>
        <strain evidence="10 11">CCUG 41755</strain>
    </source>
</reference>
<keyword evidence="11" id="KW-1185">Reference proteome</keyword>
<dbReference type="Pfam" id="PF19279">
    <property type="entry name" value="YegS_C"/>
    <property type="match status" value="1"/>
</dbReference>
<dbReference type="PROSITE" id="PS50146">
    <property type="entry name" value="DAGK"/>
    <property type="match status" value="1"/>
</dbReference>
<dbReference type="SUPFAM" id="SSF111331">
    <property type="entry name" value="NAD kinase/diacylglycerol kinase-like"/>
    <property type="match status" value="1"/>
</dbReference>
<evidence type="ECO:0000313" key="10">
    <source>
        <dbReference type="EMBL" id="RSU03330.1"/>
    </source>
</evidence>
<name>A0A430A880_9ENTE</name>
<dbReference type="GO" id="GO:0005524">
    <property type="term" value="F:ATP binding"/>
    <property type="evidence" value="ECO:0007669"/>
    <property type="project" value="UniProtKB-KW"/>
</dbReference>